<dbReference type="Proteomes" id="UP000294530">
    <property type="component" value="Unassembled WGS sequence"/>
</dbReference>
<dbReference type="AlphaFoldDB" id="A0A976FN20"/>
<evidence type="ECO:0000313" key="6">
    <source>
        <dbReference type="Proteomes" id="UP000294530"/>
    </source>
</evidence>
<evidence type="ECO:0000256" key="3">
    <source>
        <dbReference type="ARBA" id="ARBA00023242"/>
    </source>
</evidence>
<dbReference type="PANTHER" id="PTHR12802">
    <property type="entry name" value="SWI/SNF COMPLEX-RELATED"/>
    <property type="match status" value="1"/>
</dbReference>
<dbReference type="PANTHER" id="PTHR12802:SF155">
    <property type="entry name" value="DEUBIQUITINASE MYSM1"/>
    <property type="match status" value="1"/>
</dbReference>
<dbReference type="OrthoDB" id="118550at2759"/>
<accession>A0A976FN20</accession>
<evidence type="ECO:0000256" key="2">
    <source>
        <dbReference type="ARBA" id="ARBA00023163"/>
    </source>
</evidence>
<organism evidence="5 6">
    <name type="scientific">Bremia lactucae</name>
    <name type="common">Lettuce downy mildew</name>
    <dbReference type="NCBI Taxonomy" id="4779"/>
    <lineage>
        <taxon>Eukaryota</taxon>
        <taxon>Sar</taxon>
        <taxon>Stramenopiles</taxon>
        <taxon>Oomycota</taxon>
        <taxon>Peronosporomycetes</taxon>
        <taxon>Peronosporales</taxon>
        <taxon>Peronosporaceae</taxon>
        <taxon>Bremia</taxon>
    </lineage>
</organism>
<dbReference type="SUPFAM" id="SSF46689">
    <property type="entry name" value="Homeodomain-like"/>
    <property type="match status" value="1"/>
</dbReference>
<reference evidence="5 6" key="1">
    <citation type="journal article" date="2021" name="Genome Biol.">
        <title>AFLAP: assembly-free linkage analysis pipeline using k-mers from genome sequencing data.</title>
        <authorList>
            <person name="Fletcher K."/>
            <person name="Zhang L."/>
            <person name="Gil J."/>
            <person name="Han R."/>
            <person name="Cavanaugh K."/>
            <person name="Michelmore R."/>
        </authorList>
    </citation>
    <scope>NUCLEOTIDE SEQUENCE [LARGE SCALE GENOMIC DNA]</scope>
    <source>
        <strain evidence="5 6">SF5</strain>
    </source>
</reference>
<dbReference type="GO" id="GO:0003677">
    <property type="term" value="F:DNA binding"/>
    <property type="evidence" value="ECO:0007669"/>
    <property type="project" value="InterPro"/>
</dbReference>
<dbReference type="NCBIfam" id="TIGR01557">
    <property type="entry name" value="myb_SHAQKYF"/>
    <property type="match status" value="1"/>
</dbReference>
<dbReference type="KEGG" id="blac:94345868"/>
<dbReference type="EMBL" id="SHOA02000008">
    <property type="protein sequence ID" value="TDH69877.1"/>
    <property type="molecule type" value="Genomic_DNA"/>
</dbReference>
<protein>
    <recommendedName>
        <fullName evidence="4">Myb-like domain-containing protein</fullName>
    </recommendedName>
</protein>
<keyword evidence="6" id="KW-1185">Reference proteome</keyword>
<dbReference type="SMART" id="SM00717">
    <property type="entry name" value="SANT"/>
    <property type="match status" value="1"/>
</dbReference>
<evidence type="ECO:0000313" key="5">
    <source>
        <dbReference type="EMBL" id="TDH69877.1"/>
    </source>
</evidence>
<name>A0A976FN20_BRELC</name>
<dbReference type="InterPro" id="IPR009057">
    <property type="entry name" value="Homeodomain-like_sf"/>
</dbReference>
<dbReference type="CDD" id="cd00167">
    <property type="entry name" value="SANT"/>
    <property type="match status" value="1"/>
</dbReference>
<evidence type="ECO:0000256" key="1">
    <source>
        <dbReference type="ARBA" id="ARBA00023015"/>
    </source>
</evidence>
<gene>
    <name evidence="5" type="ORF">CCR75_002097</name>
</gene>
<evidence type="ECO:0000259" key="4">
    <source>
        <dbReference type="PROSITE" id="PS50090"/>
    </source>
</evidence>
<dbReference type="GeneID" id="94345868"/>
<comment type="caution">
    <text evidence="5">The sequence shown here is derived from an EMBL/GenBank/DDBJ whole genome shotgun (WGS) entry which is preliminary data.</text>
</comment>
<sequence length="183" mass="20525">MQTNKHANRAVGVWSSDEHDRFLEALKNFPQGPWKTITACVGTRSVRQVQTHAQKYQEKVSRRLHGLQTGKATRLRREHRIDHDILGLHTLISSPSNVSYNCFNTTQVQLLNNSPAIERLSFSSTPPIKASSSEHCVHTNSDGASPSSTSSLFLFENPMFALMETDDLPSLSESLDFFIETLI</sequence>
<dbReference type="PROSITE" id="PS50090">
    <property type="entry name" value="MYB_LIKE"/>
    <property type="match status" value="1"/>
</dbReference>
<feature type="domain" description="Myb-like" evidence="4">
    <location>
        <begin position="6"/>
        <end position="57"/>
    </location>
</feature>
<keyword evidence="3" id="KW-0539">Nucleus</keyword>
<dbReference type="RefSeq" id="XP_067819376.1">
    <property type="nucleotide sequence ID" value="XM_067960197.1"/>
</dbReference>
<keyword evidence="1" id="KW-0805">Transcription regulation</keyword>
<dbReference type="InterPro" id="IPR001005">
    <property type="entry name" value="SANT/Myb"/>
</dbReference>
<proteinExistence type="predicted"/>
<dbReference type="Pfam" id="PF00249">
    <property type="entry name" value="Myb_DNA-binding"/>
    <property type="match status" value="1"/>
</dbReference>
<dbReference type="InterPro" id="IPR006447">
    <property type="entry name" value="Myb_dom_plants"/>
</dbReference>
<dbReference type="Gene3D" id="1.10.10.60">
    <property type="entry name" value="Homeodomain-like"/>
    <property type="match status" value="1"/>
</dbReference>
<keyword evidence="2" id="KW-0804">Transcription</keyword>